<gene>
    <name evidence="11" type="ORF">IMZ08_02535</name>
</gene>
<evidence type="ECO:0000313" key="11">
    <source>
        <dbReference type="EMBL" id="MBE4906935.1"/>
    </source>
</evidence>
<dbReference type="Gene3D" id="1.10.287.950">
    <property type="entry name" value="Methyl-accepting chemotaxis protein"/>
    <property type="match status" value="1"/>
</dbReference>
<keyword evidence="7" id="KW-0175">Coiled coil</keyword>
<evidence type="ECO:0000256" key="4">
    <source>
        <dbReference type="ARBA" id="ARBA00023224"/>
    </source>
</evidence>
<dbReference type="Pfam" id="PF00672">
    <property type="entry name" value="HAMP"/>
    <property type="match status" value="1"/>
</dbReference>
<feature type="domain" description="Methyl-accepting transducer" evidence="9">
    <location>
        <begin position="274"/>
        <end position="510"/>
    </location>
</feature>
<evidence type="ECO:0000256" key="6">
    <source>
        <dbReference type="PROSITE-ProRule" id="PRU00284"/>
    </source>
</evidence>
<dbReference type="InterPro" id="IPR003660">
    <property type="entry name" value="HAMP_dom"/>
</dbReference>
<dbReference type="EMBL" id="JADCLJ010000007">
    <property type="protein sequence ID" value="MBE4906935.1"/>
    <property type="molecule type" value="Genomic_DNA"/>
</dbReference>
<evidence type="ECO:0000259" key="9">
    <source>
        <dbReference type="PROSITE" id="PS50111"/>
    </source>
</evidence>
<dbReference type="PROSITE" id="PS50111">
    <property type="entry name" value="CHEMOTAXIS_TRANSDUC_2"/>
    <property type="match status" value="1"/>
</dbReference>
<dbReference type="PANTHER" id="PTHR32089">
    <property type="entry name" value="METHYL-ACCEPTING CHEMOTAXIS PROTEIN MCPB"/>
    <property type="match status" value="1"/>
</dbReference>
<feature type="domain" description="HAMP" evidence="10">
    <location>
        <begin position="202"/>
        <end position="255"/>
    </location>
</feature>
<evidence type="ECO:0000256" key="1">
    <source>
        <dbReference type="ARBA" id="ARBA00004236"/>
    </source>
</evidence>
<reference evidence="11 12" key="1">
    <citation type="submission" date="2020-10" db="EMBL/GenBank/DDBJ databases">
        <title>Bacillus sp. HD4P25, an endophyte from a halophyte.</title>
        <authorList>
            <person name="Sun J.-Q."/>
        </authorList>
    </citation>
    <scope>NUCLEOTIDE SEQUENCE [LARGE SCALE GENOMIC DNA]</scope>
    <source>
        <strain evidence="11 12">YIM 93174</strain>
    </source>
</reference>
<evidence type="ECO:0000313" key="12">
    <source>
        <dbReference type="Proteomes" id="UP001516662"/>
    </source>
</evidence>
<keyword evidence="8" id="KW-1133">Transmembrane helix</keyword>
<dbReference type="CDD" id="cd11386">
    <property type="entry name" value="MCP_signal"/>
    <property type="match status" value="1"/>
</dbReference>
<comment type="caution">
    <text evidence="11">The sequence shown here is derived from an EMBL/GenBank/DDBJ whole genome shotgun (WGS) entry which is preliminary data.</text>
</comment>
<keyword evidence="12" id="KW-1185">Reference proteome</keyword>
<dbReference type="PANTHER" id="PTHR32089:SF112">
    <property type="entry name" value="LYSOZYME-LIKE PROTEIN-RELATED"/>
    <property type="match status" value="1"/>
</dbReference>
<proteinExistence type="inferred from homology"/>
<dbReference type="Pfam" id="PF00015">
    <property type="entry name" value="MCPsignal"/>
    <property type="match status" value="1"/>
</dbReference>
<organism evidence="11 12">
    <name type="scientific">Litchfieldia luteola</name>
    <dbReference type="NCBI Taxonomy" id="682179"/>
    <lineage>
        <taxon>Bacteria</taxon>
        <taxon>Bacillati</taxon>
        <taxon>Bacillota</taxon>
        <taxon>Bacilli</taxon>
        <taxon>Bacillales</taxon>
        <taxon>Bacillaceae</taxon>
        <taxon>Litchfieldia</taxon>
    </lineage>
</organism>
<accession>A0ABR9QEL8</accession>
<evidence type="ECO:0000256" key="8">
    <source>
        <dbReference type="SAM" id="Phobius"/>
    </source>
</evidence>
<sequence>MKSIRTKLLLGFGVILLLVVSMSAFTIFNSIKNNNIASELVTDDLEELIIYETLRYNIAERLSVTRGYLLYGDIELKEKFFQYTEESQRLEKELEKYLSESESELAYEIIEKSKAWGDYTQEKVYDIYSLNKVVADENNKLGRPQAEELMDLLGTAVKNKTMEVDKLGNQILSNAKATERSNLVIAIIVLLSGIGIALLVARIIIKPILQVVDRLQLVAEGDFSGEDIVTKSKDEVGTLVNTMNKMVSGLREVIQKVRYTSEQVAASSEELTASAEQTSKATEQISIAIQEVSEGSTQQVSTVTQTNDIVVEISKGMEQVANSIQSVAELTVETTEKSTTGNAVVNRTIDQMNDVQKQVAETSAVINALGAKSNEIGQIVDLITQIANQTNLLALNAAIEAARAGEHGRGFAVVADEVRKLAEQSGHAAGQISNIVAQIQDESLKAVESMELGTTSVVEGIDMVRQTGESFKDITKMIEVISSQSQEVSAIVEQVNAGSSGMVQMIEDVANISEQSAGNSQNVAASAEEQLASMEEIASSANSLSQMAEELQNLVRKFKI</sequence>
<keyword evidence="3 8" id="KW-0472">Membrane</keyword>
<dbReference type="Gene3D" id="6.10.340.10">
    <property type="match status" value="1"/>
</dbReference>
<evidence type="ECO:0000259" key="10">
    <source>
        <dbReference type="PROSITE" id="PS50885"/>
    </source>
</evidence>
<dbReference type="PROSITE" id="PS50885">
    <property type="entry name" value="HAMP"/>
    <property type="match status" value="1"/>
</dbReference>
<dbReference type="SUPFAM" id="SSF58104">
    <property type="entry name" value="Methyl-accepting chemotaxis protein (MCP) signaling domain"/>
    <property type="match status" value="1"/>
</dbReference>
<name>A0ABR9QEL8_9BACI</name>
<feature type="coiled-coil region" evidence="7">
    <location>
        <begin position="524"/>
        <end position="554"/>
    </location>
</feature>
<dbReference type="RefSeq" id="WP_193534423.1">
    <property type="nucleotide sequence ID" value="NZ_JADCLJ010000007.1"/>
</dbReference>
<feature type="transmembrane region" description="Helical" evidence="8">
    <location>
        <begin position="183"/>
        <end position="205"/>
    </location>
</feature>
<dbReference type="SMART" id="SM00304">
    <property type="entry name" value="HAMP"/>
    <property type="match status" value="1"/>
</dbReference>
<evidence type="ECO:0000256" key="3">
    <source>
        <dbReference type="ARBA" id="ARBA00023136"/>
    </source>
</evidence>
<keyword evidence="8" id="KW-0812">Transmembrane</keyword>
<dbReference type="CDD" id="cd06225">
    <property type="entry name" value="HAMP"/>
    <property type="match status" value="1"/>
</dbReference>
<dbReference type="Proteomes" id="UP001516662">
    <property type="component" value="Unassembled WGS sequence"/>
</dbReference>
<keyword evidence="2" id="KW-1003">Cell membrane</keyword>
<evidence type="ECO:0000256" key="2">
    <source>
        <dbReference type="ARBA" id="ARBA00022475"/>
    </source>
</evidence>
<keyword evidence="4 6" id="KW-0807">Transducer</keyword>
<dbReference type="InterPro" id="IPR004089">
    <property type="entry name" value="MCPsignal_dom"/>
</dbReference>
<dbReference type="SMART" id="SM00283">
    <property type="entry name" value="MA"/>
    <property type="match status" value="1"/>
</dbReference>
<comment type="subcellular location">
    <subcellularLocation>
        <location evidence="1">Cell membrane</location>
    </subcellularLocation>
</comment>
<evidence type="ECO:0000256" key="7">
    <source>
        <dbReference type="SAM" id="Coils"/>
    </source>
</evidence>
<evidence type="ECO:0000256" key="5">
    <source>
        <dbReference type="ARBA" id="ARBA00029447"/>
    </source>
</evidence>
<comment type="similarity">
    <text evidence="5">Belongs to the methyl-accepting chemotaxis (MCP) protein family.</text>
</comment>
<protein>
    <submittedName>
        <fullName evidence="11">HAMP domain-containing protein</fullName>
    </submittedName>
</protein>